<sequence>KQKYELEFDAKDILDMLKPEDAPAYDYEDLLDEINKAFRTYQTTDNYRSVITSCGRCVEMMINLLVEHDNLQINTNRTGYAIDKLNDLKSEFMLKLNKDERNAWRFFFNGCKLIYDIRNRMGAHVSMGWGLQQVANSCLLLTMYFVDYYLYGLLTLQM</sequence>
<protein>
    <submittedName>
        <fullName evidence="1">Uncharacterized protein</fullName>
    </submittedName>
</protein>
<dbReference type="EMBL" id="BARU01033490">
    <property type="protein sequence ID" value="GAH68032.1"/>
    <property type="molecule type" value="Genomic_DNA"/>
</dbReference>
<comment type="caution">
    <text evidence="1">The sequence shown here is derived from an EMBL/GenBank/DDBJ whole genome shotgun (WGS) entry which is preliminary data.</text>
</comment>
<proteinExistence type="predicted"/>
<accession>X1HF59</accession>
<feature type="non-terminal residue" evidence="1">
    <location>
        <position position="1"/>
    </location>
</feature>
<reference evidence="1" key="1">
    <citation type="journal article" date="2014" name="Front. Microbiol.">
        <title>High frequency of phylogenetically diverse reductive dehalogenase-homologous genes in deep subseafloor sedimentary metagenomes.</title>
        <authorList>
            <person name="Kawai M."/>
            <person name="Futagami T."/>
            <person name="Toyoda A."/>
            <person name="Takaki Y."/>
            <person name="Nishi S."/>
            <person name="Hori S."/>
            <person name="Arai W."/>
            <person name="Tsubouchi T."/>
            <person name="Morono Y."/>
            <person name="Uchiyama I."/>
            <person name="Ito T."/>
            <person name="Fujiyama A."/>
            <person name="Inagaki F."/>
            <person name="Takami H."/>
        </authorList>
    </citation>
    <scope>NUCLEOTIDE SEQUENCE</scope>
    <source>
        <strain evidence="1">Expedition CK06-06</strain>
    </source>
</reference>
<gene>
    <name evidence="1" type="ORF">S03H2_52692</name>
</gene>
<evidence type="ECO:0000313" key="1">
    <source>
        <dbReference type="EMBL" id="GAH68032.1"/>
    </source>
</evidence>
<dbReference type="AlphaFoldDB" id="X1HF59"/>
<organism evidence="1">
    <name type="scientific">marine sediment metagenome</name>
    <dbReference type="NCBI Taxonomy" id="412755"/>
    <lineage>
        <taxon>unclassified sequences</taxon>
        <taxon>metagenomes</taxon>
        <taxon>ecological metagenomes</taxon>
    </lineage>
</organism>
<name>X1HF59_9ZZZZ</name>